<reference evidence="2 3" key="1">
    <citation type="submission" date="2021-04" db="EMBL/GenBank/DDBJ databases">
        <title>Genome analysis of Polyangium sp.</title>
        <authorList>
            <person name="Li Y."/>
            <person name="Wang J."/>
        </authorList>
    </citation>
    <scope>NUCLEOTIDE SEQUENCE [LARGE SCALE GENOMIC DNA]</scope>
    <source>
        <strain evidence="2 3">SDU14</strain>
    </source>
</reference>
<dbReference type="InterPro" id="IPR036388">
    <property type="entry name" value="WH-like_DNA-bd_sf"/>
</dbReference>
<dbReference type="EMBL" id="JAGTJJ010000030">
    <property type="protein sequence ID" value="MDC3985616.1"/>
    <property type="molecule type" value="Genomic_DNA"/>
</dbReference>
<dbReference type="GO" id="GO:0016987">
    <property type="term" value="F:sigma factor activity"/>
    <property type="evidence" value="ECO:0007669"/>
    <property type="project" value="InterPro"/>
</dbReference>
<gene>
    <name evidence="2" type="ORF">KEG57_34370</name>
</gene>
<evidence type="ECO:0000313" key="2">
    <source>
        <dbReference type="EMBL" id="MDC3985616.1"/>
    </source>
</evidence>
<dbReference type="Pfam" id="PF08281">
    <property type="entry name" value="Sigma70_r4_2"/>
    <property type="match status" value="1"/>
</dbReference>
<organism evidence="2 3">
    <name type="scientific">Polyangium jinanense</name>
    <dbReference type="NCBI Taxonomy" id="2829994"/>
    <lineage>
        <taxon>Bacteria</taxon>
        <taxon>Pseudomonadati</taxon>
        <taxon>Myxococcota</taxon>
        <taxon>Polyangia</taxon>
        <taxon>Polyangiales</taxon>
        <taxon>Polyangiaceae</taxon>
        <taxon>Polyangium</taxon>
    </lineage>
</organism>
<proteinExistence type="predicted"/>
<dbReference type="Gene3D" id="1.10.10.10">
    <property type="entry name" value="Winged helix-like DNA-binding domain superfamily/Winged helix DNA-binding domain"/>
    <property type="match status" value="1"/>
</dbReference>
<name>A0A9X3XCP8_9BACT</name>
<dbReference type="AlphaFoldDB" id="A0A9X3XCP8"/>
<dbReference type="Proteomes" id="UP001151081">
    <property type="component" value="Unassembled WGS sequence"/>
</dbReference>
<dbReference type="GO" id="GO:0006352">
    <property type="term" value="P:DNA-templated transcription initiation"/>
    <property type="evidence" value="ECO:0007669"/>
    <property type="project" value="InterPro"/>
</dbReference>
<accession>A0A9X3XCP8</accession>
<dbReference type="InterPro" id="IPR013249">
    <property type="entry name" value="RNA_pol_sigma70_r4_t2"/>
</dbReference>
<feature type="domain" description="RNA polymerase sigma factor 70 region 4 type 2" evidence="1">
    <location>
        <begin position="14"/>
        <end position="45"/>
    </location>
</feature>
<dbReference type="GO" id="GO:0003677">
    <property type="term" value="F:DNA binding"/>
    <property type="evidence" value="ECO:0007669"/>
    <property type="project" value="InterPro"/>
</dbReference>
<dbReference type="RefSeq" id="WP_372518183.1">
    <property type="nucleotide sequence ID" value="NZ_JAGTJK010000011.1"/>
</dbReference>
<evidence type="ECO:0000259" key="1">
    <source>
        <dbReference type="Pfam" id="PF08281"/>
    </source>
</evidence>
<sequence>MGRISPLRDPGAPYLEGRSIGEIADLLGLELKTVYSRVHLAREHLKTFEFA</sequence>
<protein>
    <submittedName>
        <fullName evidence="2">Sigma-70 region 4 domain-containing protein</fullName>
    </submittedName>
</protein>
<dbReference type="InterPro" id="IPR013324">
    <property type="entry name" value="RNA_pol_sigma_r3/r4-like"/>
</dbReference>
<comment type="caution">
    <text evidence="2">The sequence shown here is derived from an EMBL/GenBank/DDBJ whole genome shotgun (WGS) entry which is preliminary data.</text>
</comment>
<dbReference type="SUPFAM" id="SSF88659">
    <property type="entry name" value="Sigma3 and sigma4 domains of RNA polymerase sigma factors"/>
    <property type="match status" value="1"/>
</dbReference>
<evidence type="ECO:0000313" key="3">
    <source>
        <dbReference type="Proteomes" id="UP001151081"/>
    </source>
</evidence>
<keyword evidence="3" id="KW-1185">Reference proteome</keyword>